<dbReference type="AlphaFoldDB" id="A0A368Q4S4"/>
<proteinExistence type="predicted"/>
<accession>A0A368Q4S4</accession>
<feature type="chain" id="PRO_5017027036" evidence="2">
    <location>
        <begin position="26"/>
        <end position="85"/>
    </location>
</feature>
<protein>
    <submittedName>
        <fullName evidence="3">Uncharacterized protein</fullName>
    </submittedName>
</protein>
<feature type="compositionally biased region" description="Low complexity" evidence="1">
    <location>
        <begin position="65"/>
        <end position="85"/>
    </location>
</feature>
<keyword evidence="2" id="KW-0732">Signal</keyword>
<feature type="signal peptide" evidence="2">
    <location>
        <begin position="1"/>
        <end position="25"/>
    </location>
</feature>
<sequence length="85" mass="8615">MAPSKIMVALLLALALLADAPPSAAIRLQAAFKPENPASTTGAEATAEKFYLLPPRPNPFAGWKSFPSSSPAGAPTPSPSLGSSP</sequence>
<reference evidence="3" key="2">
    <citation type="submission" date="2015-07" db="EMBL/GenBank/DDBJ databases">
        <authorList>
            <person name="Noorani M."/>
        </authorList>
    </citation>
    <scope>NUCLEOTIDE SEQUENCE</scope>
    <source>
        <strain evidence="3">Yugu1</strain>
    </source>
</reference>
<reference evidence="3" key="1">
    <citation type="journal article" date="2012" name="Nat. Biotechnol.">
        <title>Reference genome sequence of the model plant Setaria.</title>
        <authorList>
            <person name="Bennetzen J.L."/>
            <person name="Schmutz J."/>
            <person name="Wang H."/>
            <person name="Percifield R."/>
            <person name="Hawkins J."/>
            <person name="Pontaroli A.C."/>
            <person name="Estep M."/>
            <person name="Feng L."/>
            <person name="Vaughn J.N."/>
            <person name="Grimwood J."/>
            <person name="Jenkins J."/>
            <person name="Barry K."/>
            <person name="Lindquist E."/>
            <person name="Hellsten U."/>
            <person name="Deshpande S."/>
            <person name="Wang X."/>
            <person name="Wu X."/>
            <person name="Mitros T."/>
            <person name="Triplett J."/>
            <person name="Yang X."/>
            <person name="Ye C.Y."/>
            <person name="Mauro-Herrera M."/>
            <person name="Wang L."/>
            <person name="Li P."/>
            <person name="Sharma M."/>
            <person name="Sharma R."/>
            <person name="Ronald P.C."/>
            <person name="Panaud O."/>
            <person name="Kellogg E.A."/>
            <person name="Brutnell T.P."/>
            <person name="Doust A.N."/>
            <person name="Tuskan G.A."/>
            <person name="Rokhsar D."/>
            <person name="Devos K.M."/>
        </authorList>
    </citation>
    <scope>NUCLEOTIDE SEQUENCE [LARGE SCALE GENOMIC DNA]</scope>
    <source>
        <strain evidence="3">Yugu1</strain>
    </source>
</reference>
<name>A0A368Q4S4_SETIT</name>
<gene>
    <name evidence="3" type="ORF">SETIT_2G313700v2</name>
</gene>
<evidence type="ECO:0000313" key="3">
    <source>
        <dbReference type="EMBL" id="RCV13027.1"/>
    </source>
</evidence>
<evidence type="ECO:0000256" key="1">
    <source>
        <dbReference type="SAM" id="MobiDB-lite"/>
    </source>
</evidence>
<dbReference type="EMBL" id="CM003529">
    <property type="protein sequence ID" value="RCV13027.1"/>
    <property type="molecule type" value="Genomic_DNA"/>
</dbReference>
<evidence type="ECO:0000256" key="2">
    <source>
        <dbReference type="SAM" id="SignalP"/>
    </source>
</evidence>
<organism evidence="3">
    <name type="scientific">Setaria italica</name>
    <name type="common">Foxtail millet</name>
    <name type="synonym">Panicum italicum</name>
    <dbReference type="NCBI Taxonomy" id="4555"/>
    <lineage>
        <taxon>Eukaryota</taxon>
        <taxon>Viridiplantae</taxon>
        <taxon>Streptophyta</taxon>
        <taxon>Embryophyta</taxon>
        <taxon>Tracheophyta</taxon>
        <taxon>Spermatophyta</taxon>
        <taxon>Magnoliopsida</taxon>
        <taxon>Liliopsida</taxon>
        <taxon>Poales</taxon>
        <taxon>Poaceae</taxon>
        <taxon>PACMAD clade</taxon>
        <taxon>Panicoideae</taxon>
        <taxon>Panicodae</taxon>
        <taxon>Paniceae</taxon>
        <taxon>Cenchrinae</taxon>
        <taxon>Setaria</taxon>
    </lineage>
</organism>
<feature type="region of interest" description="Disordered" evidence="1">
    <location>
        <begin position="62"/>
        <end position="85"/>
    </location>
</feature>